<reference evidence="1 2" key="1">
    <citation type="submission" date="2016-10" db="EMBL/GenBank/DDBJ databases">
        <authorList>
            <person name="de Groot N.N."/>
        </authorList>
    </citation>
    <scope>NUCLEOTIDE SEQUENCE [LARGE SCALE GENOMIC DNA]</scope>
    <source>
        <strain evidence="1 2">DSM 16213</strain>
    </source>
</reference>
<evidence type="ECO:0000313" key="1">
    <source>
        <dbReference type="EMBL" id="SEM77440.1"/>
    </source>
</evidence>
<sequence length="49" mass="5211">MAGRLVTGIAHGLRLTAVTEVTQPLPTDLQFQLPDRPAALFDANGARLP</sequence>
<accession>A0A1H8B3B0</accession>
<dbReference type="RefSeq" id="WP_218139826.1">
    <property type="nucleotide sequence ID" value="NZ_FOCI01000004.1"/>
</dbReference>
<gene>
    <name evidence="1" type="ORF">SAMN04488003_104150</name>
</gene>
<dbReference type="Proteomes" id="UP000199585">
    <property type="component" value="Unassembled WGS sequence"/>
</dbReference>
<dbReference type="AlphaFoldDB" id="A0A1H8B3B0"/>
<proteinExistence type="predicted"/>
<dbReference type="EMBL" id="FOCI01000004">
    <property type="protein sequence ID" value="SEM77440.1"/>
    <property type="molecule type" value="Genomic_DNA"/>
</dbReference>
<evidence type="ECO:0000313" key="2">
    <source>
        <dbReference type="Proteomes" id="UP000199585"/>
    </source>
</evidence>
<organism evidence="1 2">
    <name type="scientific">Loktanella fryxellensis</name>
    <dbReference type="NCBI Taxonomy" id="245187"/>
    <lineage>
        <taxon>Bacteria</taxon>
        <taxon>Pseudomonadati</taxon>
        <taxon>Pseudomonadota</taxon>
        <taxon>Alphaproteobacteria</taxon>
        <taxon>Rhodobacterales</taxon>
        <taxon>Roseobacteraceae</taxon>
        <taxon>Loktanella</taxon>
    </lineage>
</organism>
<keyword evidence="2" id="KW-1185">Reference proteome</keyword>
<name>A0A1H8B3B0_9RHOB</name>
<dbReference type="STRING" id="245187.SAMN04488003_104150"/>
<protein>
    <submittedName>
        <fullName evidence="1">Uncharacterized protein</fullName>
    </submittedName>
</protein>